<dbReference type="GO" id="GO:0005829">
    <property type="term" value="C:cytosol"/>
    <property type="evidence" value="ECO:0007669"/>
    <property type="project" value="TreeGrafter"/>
</dbReference>
<dbReference type="Proteomes" id="UP000553766">
    <property type="component" value="Unassembled WGS sequence"/>
</dbReference>
<dbReference type="InterPro" id="IPR036390">
    <property type="entry name" value="WH_DNA-bd_sf"/>
</dbReference>
<dbReference type="PANTHER" id="PTHR33221:SF5">
    <property type="entry name" value="HTH-TYPE TRANSCRIPTIONAL REGULATOR ISCR"/>
    <property type="match status" value="1"/>
</dbReference>
<dbReference type="GO" id="GO:0003700">
    <property type="term" value="F:DNA-binding transcription factor activity"/>
    <property type="evidence" value="ECO:0007669"/>
    <property type="project" value="TreeGrafter"/>
</dbReference>
<name>A0A840WTE8_9RHOB</name>
<dbReference type="InterPro" id="IPR036388">
    <property type="entry name" value="WH-like_DNA-bd_sf"/>
</dbReference>
<dbReference type="AlphaFoldDB" id="A0A840WTE8"/>
<dbReference type="InterPro" id="IPR000944">
    <property type="entry name" value="Tscrpt_reg_Rrf2"/>
</dbReference>
<dbReference type="PANTHER" id="PTHR33221">
    <property type="entry name" value="WINGED HELIX-TURN-HELIX TRANSCRIPTIONAL REGULATOR, RRF2 FAMILY"/>
    <property type="match status" value="1"/>
</dbReference>
<sequence>MLRLSRKSILAIEAVLDVAYNARPEPVQARDITKRQGVPHRYLEQVLQRLVRDGVLKGVRGPRGGYTLARERRKVTVGDVVRVVAQMDVELDDTRSQGALFAEVVSPLWIDMQARIFAEMDDITMEHLCQQAEAANVPRAEVSDADDFTI</sequence>
<evidence type="ECO:0000313" key="3">
    <source>
        <dbReference type="Proteomes" id="UP000553766"/>
    </source>
</evidence>
<dbReference type="RefSeq" id="WP_184012913.1">
    <property type="nucleotide sequence ID" value="NZ_JACIJS010000011.1"/>
</dbReference>
<keyword evidence="1" id="KW-0238">DNA-binding</keyword>
<dbReference type="GO" id="GO:0003677">
    <property type="term" value="F:DNA binding"/>
    <property type="evidence" value="ECO:0007669"/>
    <property type="project" value="UniProtKB-KW"/>
</dbReference>
<comment type="caution">
    <text evidence="2">The sequence shown here is derived from an EMBL/GenBank/DDBJ whole genome shotgun (WGS) entry which is preliminary data.</text>
</comment>
<dbReference type="Pfam" id="PF02082">
    <property type="entry name" value="Rrf2"/>
    <property type="match status" value="1"/>
</dbReference>
<accession>A0A840WTE8</accession>
<dbReference type="PROSITE" id="PS51197">
    <property type="entry name" value="HTH_RRF2_2"/>
    <property type="match status" value="1"/>
</dbReference>
<keyword evidence="3" id="KW-1185">Reference proteome</keyword>
<proteinExistence type="predicted"/>
<dbReference type="Gene3D" id="1.10.10.10">
    <property type="entry name" value="Winged helix-like DNA-binding domain superfamily/Winged helix DNA-binding domain"/>
    <property type="match status" value="1"/>
</dbReference>
<dbReference type="SUPFAM" id="SSF46785">
    <property type="entry name" value="Winged helix' DNA-binding domain"/>
    <property type="match status" value="1"/>
</dbReference>
<protein>
    <submittedName>
        <fullName evidence="2">Rrf2 family protein</fullName>
    </submittedName>
</protein>
<evidence type="ECO:0000256" key="1">
    <source>
        <dbReference type="ARBA" id="ARBA00023125"/>
    </source>
</evidence>
<evidence type="ECO:0000313" key="2">
    <source>
        <dbReference type="EMBL" id="MBB5516952.1"/>
    </source>
</evidence>
<dbReference type="EMBL" id="JACIJS010000011">
    <property type="protein sequence ID" value="MBB5516952.1"/>
    <property type="molecule type" value="Genomic_DNA"/>
</dbReference>
<reference evidence="2 3" key="1">
    <citation type="submission" date="2020-08" db="EMBL/GenBank/DDBJ databases">
        <title>Genomic Encyclopedia of Type Strains, Phase IV (KMG-IV): sequencing the most valuable type-strain genomes for metagenomic binning, comparative biology and taxonomic classification.</title>
        <authorList>
            <person name="Goeker M."/>
        </authorList>
    </citation>
    <scope>NUCLEOTIDE SEQUENCE [LARGE SCALE GENOMIC DNA]</scope>
    <source>
        <strain evidence="2 3">DSM 103377</strain>
    </source>
</reference>
<dbReference type="NCBIfam" id="TIGR00738">
    <property type="entry name" value="rrf2_super"/>
    <property type="match status" value="1"/>
</dbReference>
<gene>
    <name evidence="2" type="ORF">FHS89_002996</name>
</gene>
<organism evidence="2 3">
    <name type="scientific">Rubricella aquisinus</name>
    <dbReference type="NCBI Taxonomy" id="2028108"/>
    <lineage>
        <taxon>Bacteria</taxon>
        <taxon>Pseudomonadati</taxon>
        <taxon>Pseudomonadota</taxon>
        <taxon>Alphaproteobacteria</taxon>
        <taxon>Rhodobacterales</taxon>
        <taxon>Paracoccaceae</taxon>
        <taxon>Rubricella</taxon>
    </lineage>
</organism>